<evidence type="ECO:0000313" key="2">
    <source>
        <dbReference type="EnsemblMetazoa" id="tetur14g02850.1"/>
    </source>
</evidence>
<keyword evidence="1" id="KW-0812">Transmembrane</keyword>
<keyword evidence="1" id="KW-1133">Transmembrane helix</keyword>
<keyword evidence="3" id="KW-1185">Reference proteome</keyword>
<name>T1KLL3_TETUR</name>
<organism evidence="2 3">
    <name type="scientific">Tetranychus urticae</name>
    <name type="common">Two-spotted spider mite</name>
    <dbReference type="NCBI Taxonomy" id="32264"/>
    <lineage>
        <taxon>Eukaryota</taxon>
        <taxon>Metazoa</taxon>
        <taxon>Ecdysozoa</taxon>
        <taxon>Arthropoda</taxon>
        <taxon>Chelicerata</taxon>
        <taxon>Arachnida</taxon>
        <taxon>Acari</taxon>
        <taxon>Acariformes</taxon>
        <taxon>Trombidiformes</taxon>
        <taxon>Prostigmata</taxon>
        <taxon>Eleutherengona</taxon>
        <taxon>Raphignathae</taxon>
        <taxon>Tetranychoidea</taxon>
        <taxon>Tetranychidae</taxon>
        <taxon>Tetranychus</taxon>
    </lineage>
</organism>
<feature type="transmembrane region" description="Helical" evidence="1">
    <location>
        <begin position="282"/>
        <end position="304"/>
    </location>
</feature>
<dbReference type="Proteomes" id="UP000015104">
    <property type="component" value="Unassembled WGS sequence"/>
</dbReference>
<evidence type="ECO:0000313" key="3">
    <source>
        <dbReference type="Proteomes" id="UP000015104"/>
    </source>
</evidence>
<feature type="transmembrane region" description="Helical" evidence="1">
    <location>
        <begin position="251"/>
        <end position="270"/>
    </location>
</feature>
<sequence length="381" mass="43988">MISDVYSLYEIKVSHNTVKSPTTSIYNSIVNSFFINRWIFRYRWFYYFYSLLALTVLSIKTTLFVVEIFTNFSPKSIDSFFITYIVSTTWLLCTVLETLVYPSAQFIESFDMIWSQLPLSKESAVIDELRESQKFANISSSIIFTTGSSITLITGAIEYLNHIGSSNSSDKFYFLGNKLIEIYSHLIFINIFRGFVIAGNYIKVGHHYIHRRITEIVRDFYASDLTIYRLRHQHYDLVRCVELCDFGFRRFVTVCCSTIVPNIILILYNLGYKPLDLQSSIVYVLLFFQYVIAMSIFFPVLLGFHSCPGLALDDLYLSTLVERSNTFKSEALIFMDLLNQQSCGIKFMGIFLITPDILPNLATIVVTYLMAVPNFITSNKQ</sequence>
<feature type="transmembrane region" description="Helical" evidence="1">
    <location>
        <begin position="46"/>
        <end position="69"/>
    </location>
</feature>
<reference evidence="3" key="1">
    <citation type="submission" date="2011-08" db="EMBL/GenBank/DDBJ databases">
        <authorList>
            <person name="Rombauts S."/>
        </authorList>
    </citation>
    <scope>NUCLEOTIDE SEQUENCE</scope>
    <source>
        <strain evidence="3">London</strain>
    </source>
</reference>
<dbReference type="EMBL" id="CAEY01000211">
    <property type="status" value="NOT_ANNOTATED_CDS"/>
    <property type="molecule type" value="Genomic_DNA"/>
</dbReference>
<feature type="transmembrane region" description="Helical" evidence="1">
    <location>
        <begin position="182"/>
        <end position="202"/>
    </location>
</feature>
<dbReference type="AlphaFoldDB" id="T1KLL3"/>
<evidence type="ECO:0000256" key="1">
    <source>
        <dbReference type="SAM" id="Phobius"/>
    </source>
</evidence>
<proteinExistence type="predicted"/>
<feature type="transmembrane region" description="Helical" evidence="1">
    <location>
        <begin position="357"/>
        <end position="376"/>
    </location>
</feature>
<dbReference type="HOGENOM" id="CLU_738357_0_0_1"/>
<accession>T1KLL3</accession>
<feature type="transmembrane region" description="Helical" evidence="1">
    <location>
        <begin position="138"/>
        <end position="161"/>
    </location>
</feature>
<dbReference type="EnsemblMetazoa" id="tetur14g02850.1">
    <property type="protein sequence ID" value="tetur14g02850.1"/>
    <property type="gene ID" value="tetur14g02850"/>
</dbReference>
<protein>
    <recommendedName>
        <fullName evidence="4">Gustatory receptor</fullName>
    </recommendedName>
</protein>
<feature type="transmembrane region" description="Helical" evidence="1">
    <location>
        <begin position="81"/>
        <end position="101"/>
    </location>
</feature>
<evidence type="ECO:0008006" key="4">
    <source>
        <dbReference type="Google" id="ProtNLM"/>
    </source>
</evidence>
<reference evidence="2" key="2">
    <citation type="submission" date="2015-06" db="UniProtKB">
        <authorList>
            <consortium name="EnsemblMetazoa"/>
        </authorList>
    </citation>
    <scope>IDENTIFICATION</scope>
</reference>
<keyword evidence="1" id="KW-0472">Membrane</keyword>